<keyword evidence="2" id="KW-1185">Reference proteome</keyword>
<dbReference type="EMBL" id="JBHSQW010000015">
    <property type="protein sequence ID" value="MFC5994078.1"/>
    <property type="molecule type" value="Genomic_DNA"/>
</dbReference>
<reference evidence="2" key="1">
    <citation type="journal article" date="2019" name="Int. J. Syst. Evol. Microbiol.">
        <title>The Global Catalogue of Microorganisms (GCM) 10K type strain sequencing project: providing services to taxonomists for standard genome sequencing and annotation.</title>
        <authorList>
            <consortium name="The Broad Institute Genomics Platform"/>
            <consortium name="The Broad Institute Genome Sequencing Center for Infectious Disease"/>
            <person name="Wu L."/>
            <person name="Ma J."/>
        </authorList>
    </citation>
    <scope>NUCLEOTIDE SEQUENCE [LARGE SCALE GENOMIC DNA]</scope>
    <source>
        <strain evidence="2">CCM 8391</strain>
    </source>
</reference>
<evidence type="ECO:0000313" key="2">
    <source>
        <dbReference type="Proteomes" id="UP001596302"/>
    </source>
</evidence>
<protein>
    <submittedName>
        <fullName evidence="1">Uncharacterized protein</fullName>
    </submittedName>
</protein>
<sequence length="67" mass="7876">MTRPPRAAAFLVRTWWEDGRFRARITYVHDLHAESVPEVQVLTAEPDEVRRRFAAWLEDATRPEAVE</sequence>
<comment type="caution">
    <text evidence="1">The sequence shown here is derived from an EMBL/GenBank/DDBJ whole genome shotgun (WGS) entry which is preliminary data.</text>
</comment>
<name>A0ABW1J021_9PSEU</name>
<dbReference type="RefSeq" id="WP_379584118.1">
    <property type="nucleotide sequence ID" value="NZ_JBHSQW010000015.1"/>
</dbReference>
<evidence type="ECO:0000313" key="1">
    <source>
        <dbReference type="EMBL" id="MFC5994078.1"/>
    </source>
</evidence>
<organism evidence="1 2">
    <name type="scientific">Pseudonocardia hispaniensis</name>
    <dbReference type="NCBI Taxonomy" id="904933"/>
    <lineage>
        <taxon>Bacteria</taxon>
        <taxon>Bacillati</taxon>
        <taxon>Actinomycetota</taxon>
        <taxon>Actinomycetes</taxon>
        <taxon>Pseudonocardiales</taxon>
        <taxon>Pseudonocardiaceae</taxon>
        <taxon>Pseudonocardia</taxon>
    </lineage>
</organism>
<dbReference type="Proteomes" id="UP001596302">
    <property type="component" value="Unassembled WGS sequence"/>
</dbReference>
<accession>A0ABW1J021</accession>
<gene>
    <name evidence="1" type="ORF">ACFQE5_07620</name>
</gene>
<proteinExistence type="predicted"/>